<evidence type="ECO:0000313" key="2">
    <source>
        <dbReference type="Proteomes" id="UP000245206"/>
    </source>
</evidence>
<comment type="caution">
    <text evidence="1">The sequence shown here is derived from an EMBL/GenBank/DDBJ whole genome shotgun (WGS) entry which is preliminary data.</text>
</comment>
<organism evidence="1 2">
    <name type="scientific">Leptospira ellinghausenii</name>
    <dbReference type="NCBI Taxonomy" id="1917822"/>
    <lineage>
        <taxon>Bacteria</taxon>
        <taxon>Pseudomonadati</taxon>
        <taxon>Spirochaetota</taxon>
        <taxon>Spirochaetia</taxon>
        <taxon>Leptospirales</taxon>
        <taxon>Leptospiraceae</taxon>
        <taxon>Leptospira</taxon>
    </lineage>
</organism>
<protein>
    <recommendedName>
        <fullName evidence="3">ASCH domain-containing protein</fullName>
    </recommendedName>
</protein>
<dbReference type="AlphaFoldDB" id="A0A2P2DIJ2"/>
<evidence type="ECO:0008006" key="3">
    <source>
        <dbReference type="Google" id="ProtNLM"/>
    </source>
</evidence>
<reference evidence="2" key="1">
    <citation type="journal article" date="2019" name="Microbiol. Immunol.">
        <title>Molecular and phenotypic characterization of Leptospira johnsonii sp. nov., Leptospira ellinghausenii sp. nov. and Leptospira ryugenii sp. nov. isolated from soil and water in Japan.</title>
        <authorList>
            <person name="Masuzawa T."/>
            <person name="Saito M."/>
            <person name="Nakao R."/>
            <person name="Nikaido Y."/>
            <person name="Matsumoto M."/>
            <person name="Ogawa M."/>
            <person name="Yokoyama M."/>
            <person name="Hidaka Y."/>
            <person name="Tomita J."/>
            <person name="Sakakibara K."/>
            <person name="Suzuki K."/>
            <person name="Yasuda S."/>
            <person name="Sato H."/>
            <person name="Yamaguchi M."/>
            <person name="Yoshida S.I."/>
            <person name="Koizumi N."/>
            <person name="Kawamura Y."/>
        </authorList>
    </citation>
    <scope>NUCLEOTIDE SEQUENCE [LARGE SCALE GENOMIC DNA]</scope>
    <source>
        <strain evidence="2">E18</strain>
    </source>
</reference>
<name>A0A2P2DIJ2_9LEPT</name>
<accession>A0A2P2DIJ2</accession>
<dbReference type="RefSeq" id="WP_108961361.1">
    <property type="nucleotide sequence ID" value="NZ_BFAZ01000011.1"/>
</dbReference>
<dbReference type="Proteomes" id="UP000245206">
    <property type="component" value="Unassembled WGS sequence"/>
</dbReference>
<gene>
    <name evidence="1" type="ORF">LPTSP2_36930</name>
</gene>
<dbReference type="EMBL" id="BFAZ01000011">
    <property type="protein sequence ID" value="GBF44390.1"/>
    <property type="molecule type" value="Genomic_DNA"/>
</dbReference>
<dbReference type="OrthoDB" id="345755at2"/>
<proteinExistence type="predicted"/>
<keyword evidence="2" id="KW-1185">Reference proteome</keyword>
<evidence type="ECO:0000313" key="1">
    <source>
        <dbReference type="EMBL" id="GBF44390.1"/>
    </source>
</evidence>
<sequence>MILGFSTVFPWGGKEPKFTHFPQKILDGRKIHTARIDEHDRWRPGRIIQFSIGVRTRNYKQFALGRCNRASQLIIDPNKERVSISFGETVYRGAGVLEFAKNDGFDSLEDFWRWFNKPFEGKLIYWTLFENGSVKDE</sequence>